<comment type="caution">
    <text evidence="1">The sequence shown here is derived from an EMBL/GenBank/DDBJ whole genome shotgun (WGS) entry which is preliminary data.</text>
</comment>
<evidence type="ECO:0000313" key="1">
    <source>
        <dbReference type="EMBL" id="TPG31112.1"/>
    </source>
</evidence>
<keyword evidence="2" id="KW-1185">Reference proteome</keyword>
<dbReference type="Proteomes" id="UP000319700">
    <property type="component" value="Unassembled WGS sequence"/>
</dbReference>
<gene>
    <name evidence="1" type="ORF">EAH81_27230</name>
</gene>
<dbReference type="OrthoDB" id="748646at2"/>
<dbReference type="RefSeq" id="WP_140512041.1">
    <property type="nucleotide sequence ID" value="NZ_RCZH01000031.1"/>
</dbReference>
<accession>A0A502E2X8</accession>
<organism evidence="1 2">
    <name type="scientific">Flavobacterium pectinovorum</name>
    <dbReference type="NCBI Taxonomy" id="29533"/>
    <lineage>
        <taxon>Bacteria</taxon>
        <taxon>Pseudomonadati</taxon>
        <taxon>Bacteroidota</taxon>
        <taxon>Flavobacteriia</taxon>
        <taxon>Flavobacteriales</taxon>
        <taxon>Flavobacteriaceae</taxon>
        <taxon>Flavobacterium</taxon>
    </lineage>
</organism>
<dbReference type="AlphaFoldDB" id="A0A502E2X8"/>
<evidence type="ECO:0000313" key="2">
    <source>
        <dbReference type="Proteomes" id="UP000319700"/>
    </source>
</evidence>
<name>A0A502E2X8_9FLAO</name>
<reference evidence="1 2" key="1">
    <citation type="journal article" date="2019" name="Environ. Microbiol.">
        <title>Species interactions and distinct microbial communities in high Arctic permafrost affected cryosols are associated with the CH4 and CO2 gas fluxes.</title>
        <authorList>
            <person name="Altshuler I."/>
            <person name="Hamel J."/>
            <person name="Turney S."/>
            <person name="Magnuson E."/>
            <person name="Levesque R."/>
            <person name="Greer C."/>
            <person name="Whyte L.G."/>
        </authorList>
    </citation>
    <scope>NUCLEOTIDE SEQUENCE [LARGE SCALE GENOMIC DNA]</scope>
    <source>
        <strain evidence="1 2">42</strain>
    </source>
</reference>
<proteinExistence type="predicted"/>
<protein>
    <submittedName>
        <fullName evidence="1">Uncharacterized protein</fullName>
    </submittedName>
</protein>
<dbReference type="EMBL" id="RCZH01000031">
    <property type="protein sequence ID" value="TPG31112.1"/>
    <property type="molecule type" value="Genomic_DNA"/>
</dbReference>
<sequence>MTRSEFLEIIKNNINKNDYHLALVNGGQNPEFSYSIGLTEKLGYELIIAGGFISIKDNESIFRYVYEQLQSGSTVDSKW</sequence>